<protein>
    <recommendedName>
        <fullName evidence="2">Putative 4-hydroxy-4-methyl-2-oxoglutarate aldolase</fullName>
    </recommendedName>
    <alternativeName>
        <fullName evidence="3">Regulator of ribonuclease activity homolog</fullName>
    </alternativeName>
    <alternativeName>
        <fullName evidence="4">RraA-like protein</fullName>
    </alternativeName>
</protein>
<comment type="cofactor">
    <cofactor evidence="5">
        <name>Mg(2+)</name>
        <dbReference type="ChEBI" id="CHEBI:18420"/>
    </cofactor>
</comment>
<evidence type="ECO:0000256" key="4">
    <source>
        <dbReference type="ARBA" id="ARBA00030169"/>
    </source>
</evidence>
<keyword evidence="8" id="KW-1185">Reference proteome</keyword>
<dbReference type="Gene3D" id="3.50.30.40">
    <property type="entry name" value="Ribonuclease E inhibitor RraA/RraA-like"/>
    <property type="match status" value="1"/>
</dbReference>
<proteinExistence type="predicted"/>
<dbReference type="InterPro" id="IPR005493">
    <property type="entry name" value="RraA/RraA-like"/>
</dbReference>
<reference evidence="7 8" key="1">
    <citation type="submission" date="2020-03" db="EMBL/GenBank/DDBJ databases">
        <title>Complete genome sequence of Monaibacterium sp. ALG8 with diverse plasmids.</title>
        <authorList>
            <person name="Sun C."/>
        </authorList>
    </citation>
    <scope>NUCLEOTIDE SEQUENCE [LARGE SCALE GENOMIC DNA]</scope>
    <source>
        <strain evidence="7 8">ALG8</strain>
    </source>
</reference>
<evidence type="ECO:0000313" key="7">
    <source>
        <dbReference type="EMBL" id="QIK39778.1"/>
    </source>
</evidence>
<dbReference type="AlphaFoldDB" id="A0A6G7VIV9"/>
<dbReference type="EMBL" id="CP049811">
    <property type="protein sequence ID" value="QIK39778.1"/>
    <property type="molecule type" value="Genomic_DNA"/>
</dbReference>
<evidence type="ECO:0000256" key="6">
    <source>
        <dbReference type="SAM" id="MobiDB-lite"/>
    </source>
</evidence>
<dbReference type="Proteomes" id="UP000500791">
    <property type="component" value="Chromosome"/>
</dbReference>
<evidence type="ECO:0000256" key="5">
    <source>
        <dbReference type="PIRSR" id="PIRSR605493-1"/>
    </source>
</evidence>
<feature type="binding site" evidence="5">
    <location>
        <position position="126"/>
    </location>
    <ligand>
        <name>Mg(2+)</name>
        <dbReference type="ChEBI" id="CHEBI:18420"/>
    </ligand>
</feature>
<dbReference type="PANTHER" id="PTHR33254:SF4">
    <property type="entry name" value="4-HYDROXY-4-METHYL-2-OXOGLUTARATE ALDOLASE 3-RELATED"/>
    <property type="match status" value="1"/>
</dbReference>
<dbReference type="Pfam" id="PF03737">
    <property type="entry name" value="RraA-like"/>
    <property type="match status" value="1"/>
</dbReference>
<evidence type="ECO:0000256" key="3">
    <source>
        <dbReference type="ARBA" id="ARBA00029596"/>
    </source>
</evidence>
<feature type="region of interest" description="Disordered" evidence="6">
    <location>
        <begin position="1"/>
        <end position="22"/>
    </location>
</feature>
<dbReference type="RefSeq" id="WP_166188425.1">
    <property type="nucleotide sequence ID" value="NZ_CP049811.1"/>
</dbReference>
<dbReference type="InterPro" id="IPR036704">
    <property type="entry name" value="RraA/RraA-like_sf"/>
</dbReference>
<keyword evidence="5" id="KW-0460">Magnesium</keyword>
<dbReference type="SUPFAM" id="SSF89562">
    <property type="entry name" value="RraA-like"/>
    <property type="match status" value="1"/>
</dbReference>
<evidence type="ECO:0000256" key="2">
    <source>
        <dbReference type="ARBA" id="ARBA00016549"/>
    </source>
</evidence>
<dbReference type="KEGG" id="mon:G8E03_02755"/>
<feature type="binding site" evidence="5">
    <location>
        <begin position="103"/>
        <end position="106"/>
    </location>
    <ligand>
        <name>substrate</name>
    </ligand>
</feature>
<evidence type="ECO:0000256" key="1">
    <source>
        <dbReference type="ARBA" id="ARBA00001968"/>
    </source>
</evidence>
<name>A0A6G7VIV9_9RHOB</name>
<dbReference type="CDD" id="cd16841">
    <property type="entry name" value="RraA_family"/>
    <property type="match status" value="1"/>
</dbReference>
<gene>
    <name evidence="7" type="ORF">G8E03_02755</name>
</gene>
<dbReference type="GO" id="GO:0046872">
    <property type="term" value="F:metal ion binding"/>
    <property type="evidence" value="ECO:0007669"/>
    <property type="project" value="UniProtKB-KW"/>
</dbReference>
<evidence type="ECO:0000313" key="8">
    <source>
        <dbReference type="Proteomes" id="UP000500791"/>
    </source>
</evidence>
<organism evidence="7 8">
    <name type="scientific">Pontivivens nitratireducens</name>
    <dbReference type="NCBI Taxonomy" id="2758038"/>
    <lineage>
        <taxon>Bacteria</taxon>
        <taxon>Pseudomonadati</taxon>
        <taxon>Pseudomonadota</taxon>
        <taxon>Alphaproteobacteria</taxon>
        <taxon>Rhodobacterales</taxon>
        <taxon>Paracoccaceae</taxon>
        <taxon>Pontivivens</taxon>
    </lineage>
</organism>
<keyword evidence="5" id="KW-0479">Metal-binding</keyword>
<dbReference type="PANTHER" id="PTHR33254">
    <property type="entry name" value="4-HYDROXY-4-METHYL-2-OXOGLUTARATE ALDOLASE 3-RELATED"/>
    <property type="match status" value="1"/>
</dbReference>
<feature type="compositionally biased region" description="Pro residues" evidence="6">
    <location>
        <begin position="1"/>
        <end position="21"/>
    </location>
</feature>
<accession>A0A6G7VIV9</accession>
<feature type="region of interest" description="Disordered" evidence="6">
    <location>
        <begin position="207"/>
        <end position="237"/>
    </location>
</feature>
<sequence>MTKPLPSPPKYAIGPTPPPLDPETVETLRQCETTMLGHILYWGAMDPGIRANQGHGPRTVGRALTVQIPGPCSVMLHHAIGLAQPGDILVIDRLGDMRHACLGDGVAEAAMRQGIVGAIIDGPCTDGQELAELGFPVWCRGVSPMTTRMANLAGRAHVPVSVGGVAVLPGDAVLADADGVYVMQPGDAATVSDIALSRGRIVAERRRARGDDAPPLGQLSGASRMVNEAMEPNPTDI</sequence>
<comment type="cofactor">
    <cofactor evidence="1">
        <name>a divalent metal cation</name>
        <dbReference type="ChEBI" id="CHEBI:60240"/>
    </cofactor>
</comment>